<name>A0AA39G7L4_MICHY</name>
<evidence type="ECO:0000256" key="10">
    <source>
        <dbReference type="RuleBase" id="RU351113"/>
    </source>
</evidence>
<dbReference type="GO" id="GO:0005549">
    <property type="term" value="F:odorant binding"/>
    <property type="evidence" value="ECO:0007669"/>
    <property type="project" value="InterPro"/>
</dbReference>
<keyword evidence="6 10" id="KW-1133">Transmembrane helix</keyword>
<comment type="caution">
    <text evidence="10">Lacks conserved residue(s) required for the propagation of feature annotation.</text>
</comment>
<feature type="transmembrane region" description="Helical" evidence="10">
    <location>
        <begin position="37"/>
        <end position="64"/>
    </location>
</feature>
<keyword evidence="2" id="KW-1003">Cell membrane</keyword>
<evidence type="ECO:0000256" key="9">
    <source>
        <dbReference type="ARBA" id="ARBA00023224"/>
    </source>
</evidence>
<keyword evidence="12" id="KW-1185">Reference proteome</keyword>
<reference evidence="11" key="2">
    <citation type="submission" date="2023-03" db="EMBL/GenBank/DDBJ databases">
        <authorList>
            <person name="Inwood S.N."/>
            <person name="Skelly J.G."/>
            <person name="Guhlin J."/>
            <person name="Harrop T.W.R."/>
            <person name="Goldson S.G."/>
            <person name="Dearden P.K."/>
        </authorList>
    </citation>
    <scope>NUCLEOTIDE SEQUENCE</scope>
    <source>
        <strain evidence="11">Lincoln</strain>
        <tissue evidence="11">Whole body</tissue>
    </source>
</reference>
<evidence type="ECO:0000256" key="8">
    <source>
        <dbReference type="ARBA" id="ARBA00023170"/>
    </source>
</evidence>
<evidence type="ECO:0000256" key="6">
    <source>
        <dbReference type="ARBA" id="ARBA00022989"/>
    </source>
</evidence>
<sequence>MMERSKYEPRNAFRLNLNMFTMAGIWPAGVKQQNLRYLYAIYNIFAPGIWFASFFMFQFIHILLVIDDLQQVIDAGYLMVTYFAILSKFTCFLWYRKRVEKLFDTLTHPIFLPRLPIHYDFMNEAMRIGRQLAYTMWCPINTTTSPNFELVYTYQVIAITYNTIFNTMTDTTICGLFRMMSGHLDVLAQDYESIFNETFISPGEMLPENLNINNIIKESNINSDKFSINSEEKQTMFQKMKTVSSPISNMEQITISTETLNSRITACVKYAIEIEKFVYEINDIFGNGILTQFIASCLIICATAFALTMVPLASVQFVSLLQYQGCMIIQIFIYCWRGNELTLKFSDLSIAIYKCRWPATSSDFTKVMNIIMGRQQKPVILIVAGLFSLSVQTFISIIKSAYSFFMFLKEVQTIEE</sequence>
<dbReference type="GO" id="GO:0007165">
    <property type="term" value="P:signal transduction"/>
    <property type="evidence" value="ECO:0007669"/>
    <property type="project" value="UniProtKB-KW"/>
</dbReference>
<comment type="subcellular location">
    <subcellularLocation>
        <location evidence="1 10">Cell membrane</location>
        <topology evidence="1 10">Multi-pass membrane protein</topology>
    </subcellularLocation>
</comment>
<feature type="transmembrane region" description="Helical" evidence="10">
    <location>
        <begin position="284"/>
        <end position="307"/>
    </location>
</feature>
<dbReference type="AlphaFoldDB" id="A0AA39G7L4"/>
<evidence type="ECO:0000256" key="7">
    <source>
        <dbReference type="ARBA" id="ARBA00023136"/>
    </source>
</evidence>
<dbReference type="InterPro" id="IPR004117">
    <property type="entry name" value="7tm6_olfct_rcpt"/>
</dbReference>
<gene>
    <name evidence="11" type="ORF">PV327_000573</name>
</gene>
<evidence type="ECO:0000256" key="3">
    <source>
        <dbReference type="ARBA" id="ARBA00022606"/>
    </source>
</evidence>
<dbReference type="GO" id="GO:0005886">
    <property type="term" value="C:plasma membrane"/>
    <property type="evidence" value="ECO:0007669"/>
    <property type="project" value="UniProtKB-SubCell"/>
</dbReference>
<keyword evidence="3 10" id="KW-0716">Sensory transduction</keyword>
<feature type="transmembrane region" description="Helical" evidence="10">
    <location>
        <begin position="378"/>
        <end position="398"/>
    </location>
</feature>
<protein>
    <recommendedName>
        <fullName evidence="10">Odorant receptor</fullName>
    </recommendedName>
</protein>
<keyword evidence="5 10" id="KW-0552">Olfaction</keyword>
<evidence type="ECO:0000256" key="2">
    <source>
        <dbReference type="ARBA" id="ARBA00022475"/>
    </source>
</evidence>
<dbReference type="PANTHER" id="PTHR21137:SF35">
    <property type="entry name" value="ODORANT RECEPTOR 19A-RELATED"/>
    <property type="match status" value="1"/>
</dbReference>
<dbReference type="PANTHER" id="PTHR21137">
    <property type="entry name" value="ODORANT RECEPTOR"/>
    <property type="match status" value="1"/>
</dbReference>
<feature type="transmembrane region" description="Helical" evidence="10">
    <location>
        <begin position="313"/>
        <end position="336"/>
    </location>
</feature>
<evidence type="ECO:0000313" key="12">
    <source>
        <dbReference type="Proteomes" id="UP001168972"/>
    </source>
</evidence>
<evidence type="ECO:0000256" key="4">
    <source>
        <dbReference type="ARBA" id="ARBA00022692"/>
    </source>
</evidence>
<keyword evidence="8 10" id="KW-0675">Receptor</keyword>
<dbReference type="GO" id="GO:0004984">
    <property type="term" value="F:olfactory receptor activity"/>
    <property type="evidence" value="ECO:0007669"/>
    <property type="project" value="InterPro"/>
</dbReference>
<dbReference type="EMBL" id="JAQQBR010000001">
    <property type="protein sequence ID" value="KAK0182431.1"/>
    <property type="molecule type" value="Genomic_DNA"/>
</dbReference>
<keyword evidence="7 10" id="KW-0472">Membrane</keyword>
<dbReference type="Proteomes" id="UP001168972">
    <property type="component" value="Unassembled WGS sequence"/>
</dbReference>
<evidence type="ECO:0000256" key="5">
    <source>
        <dbReference type="ARBA" id="ARBA00022725"/>
    </source>
</evidence>
<comment type="similarity">
    <text evidence="10">Belongs to the insect chemoreceptor superfamily. Heteromeric odorant receptor channel (TC 1.A.69) family.</text>
</comment>
<proteinExistence type="inferred from homology"/>
<keyword evidence="9 10" id="KW-0807">Transducer</keyword>
<comment type="caution">
    <text evidence="11">The sequence shown here is derived from an EMBL/GenBank/DDBJ whole genome shotgun (WGS) entry which is preliminary data.</text>
</comment>
<feature type="transmembrane region" description="Helical" evidence="10">
    <location>
        <begin position="76"/>
        <end position="95"/>
    </location>
</feature>
<reference evidence="11" key="1">
    <citation type="journal article" date="2023" name="bioRxiv">
        <title>Scaffold-level genome assemblies of two parasitoid biocontrol wasps reveal the parthenogenesis mechanism and an associated novel virus.</title>
        <authorList>
            <person name="Inwood S."/>
            <person name="Skelly J."/>
            <person name="Guhlin J."/>
            <person name="Harrop T."/>
            <person name="Goldson S."/>
            <person name="Dearden P."/>
        </authorList>
    </citation>
    <scope>NUCLEOTIDE SEQUENCE</scope>
    <source>
        <strain evidence="11">Lincoln</strain>
        <tissue evidence="11">Whole body</tissue>
    </source>
</reference>
<dbReference type="Pfam" id="PF02949">
    <property type="entry name" value="7tm_6"/>
    <property type="match status" value="1"/>
</dbReference>
<organism evidence="11 12">
    <name type="scientific">Microctonus hyperodae</name>
    <name type="common">Parasitoid wasp</name>
    <dbReference type="NCBI Taxonomy" id="165561"/>
    <lineage>
        <taxon>Eukaryota</taxon>
        <taxon>Metazoa</taxon>
        <taxon>Ecdysozoa</taxon>
        <taxon>Arthropoda</taxon>
        <taxon>Hexapoda</taxon>
        <taxon>Insecta</taxon>
        <taxon>Pterygota</taxon>
        <taxon>Neoptera</taxon>
        <taxon>Endopterygota</taxon>
        <taxon>Hymenoptera</taxon>
        <taxon>Apocrita</taxon>
        <taxon>Ichneumonoidea</taxon>
        <taxon>Braconidae</taxon>
        <taxon>Euphorinae</taxon>
        <taxon>Microctonus</taxon>
    </lineage>
</organism>
<evidence type="ECO:0000313" key="11">
    <source>
        <dbReference type="EMBL" id="KAK0182431.1"/>
    </source>
</evidence>
<evidence type="ECO:0000256" key="1">
    <source>
        <dbReference type="ARBA" id="ARBA00004651"/>
    </source>
</evidence>
<keyword evidence="4 10" id="KW-0812">Transmembrane</keyword>
<accession>A0AA39G7L4</accession>